<feature type="compositionally biased region" description="Polar residues" evidence="1">
    <location>
        <begin position="68"/>
        <end position="86"/>
    </location>
</feature>
<reference evidence="2" key="1">
    <citation type="submission" date="2012-02" db="EMBL/GenBank/DDBJ databases">
        <title>Whole genome shotgun sequence of Gordonia otitidis NBRC 100426.</title>
        <authorList>
            <person name="Yoshida I."/>
            <person name="Hosoyama A."/>
            <person name="Tsuchikane K."/>
            <person name="Katsumata H."/>
            <person name="Yamazaki S."/>
            <person name="Fujita N."/>
        </authorList>
    </citation>
    <scope>NUCLEOTIDE SEQUENCE [LARGE SCALE GENOMIC DNA]</scope>
    <source>
        <strain evidence="2">NBRC 100426</strain>
    </source>
</reference>
<accession>H5TU51</accession>
<dbReference type="STRING" id="1108044.GOOTI_254_00030"/>
<gene>
    <name evidence="2" type="ORF">GOOTI_254_00030</name>
</gene>
<dbReference type="EMBL" id="BAFB01000254">
    <property type="protein sequence ID" value="GAB37009.1"/>
    <property type="molecule type" value="Genomic_DNA"/>
</dbReference>
<proteinExistence type="predicted"/>
<evidence type="ECO:0000313" key="2">
    <source>
        <dbReference type="EMBL" id="GAB37009.1"/>
    </source>
</evidence>
<organism evidence="2 3">
    <name type="scientific">Gordonia otitidis (strain DSM 44809 / CCUG 52243 / JCM 12355 / NBRC 100426 / IFM 10032)</name>
    <dbReference type="NCBI Taxonomy" id="1108044"/>
    <lineage>
        <taxon>Bacteria</taxon>
        <taxon>Bacillati</taxon>
        <taxon>Actinomycetota</taxon>
        <taxon>Actinomycetes</taxon>
        <taxon>Mycobacteriales</taxon>
        <taxon>Gordoniaceae</taxon>
        <taxon>Gordonia</taxon>
    </lineage>
</organism>
<feature type="region of interest" description="Disordered" evidence="1">
    <location>
        <begin position="68"/>
        <end position="95"/>
    </location>
</feature>
<comment type="caution">
    <text evidence="2">The sequence shown here is derived from an EMBL/GenBank/DDBJ whole genome shotgun (WGS) entry which is preliminary data.</text>
</comment>
<evidence type="ECO:0000256" key="1">
    <source>
        <dbReference type="SAM" id="MobiDB-lite"/>
    </source>
</evidence>
<keyword evidence="3" id="KW-1185">Reference proteome</keyword>
<sequence length="95" mass="9807">MATTLRIESFAPENIRERTERLEPAAAGDSLLKLVGTTDYATGDILYVGSLSREGCERAVVASVGTPTQLTLHSDAGTSSRSNPSGTGPLVAAAT</sequence>
<protein>
    <submittedName>
        <fullName evidence="2">Uncharacterized protein</fullName>
    </submittedName>
</protein>
<evidence type="ECO:0000313" key="3">
    <source>
        <dbReference type="Proteomes" id="UP000005038"/>
    </source>
</evidence>
<dbReference type="AlphaFoldDB" id="H5TU51"/>
<dbReference type="Proteomes" id="UP000005038">
    <property type="component" value="Unassembled WGS sequence"/>
</dbReference>
<name>H5TU51_GORO1</name>